<dbReference type="InterPro" id="IPR000683">
    <property type="entry name" value="Gfo/Idh/MocA-like_OxRdtase_N"/>
</dbReference>
<dbReference type="InterPro" id="IPR036291">
    <property type="entry name" value="NAD(P)-bd_dom_sf"/>
</dbReference>
<dbReference type="InterPro" id="IPR052515">
    <property type="entry name" value="Gfo/Idh/MocA_Oxidoreductase"/>
</dbReference>
<dbReference type="AlphaFoldDB" id="A0A1A7R115"/>
<evidence type="ECO:0000259" key="2">
    <source>
        <dbReference type="Pfam" id="PF02894"/>
    </source>
</evidence>
<dbReference type="Gene3D" id="3.40.50.720">
    <property type="entry name" value="NAD(P)-binding Rossmann-like Domain"/>
    <property type="match status" value="1"/>
</dbReference>
<dbReference type="EMBL" id="QLLQ01000010">
    <property type="protein sequence ID" value="RAJ22242.1"/>
    <property type="molecule type" value="Genomic_DNA"/>
</dbReference>
<evidence type="ECO:0000313" key="4">
    <source>
        <dbReference type="Proteomes" id="UP000248987"/>
    </source>
</evidence>
<accession>A0A1A7R115</accession>
<protein>
    <submittedName>
        <fullName evidence="3">UDP-N-acetyl-2-amino-2-deoxyglucuronate dehydrogenase</fullName>
    </submittedName>
</protein>
<dbReference type="Proteomes" id="UP000248987">
    <property type="component" value="Unassembled WGS sequence"/>
</dbReference>
<feature type="domain" description="Gfo/Idh/MocA-like oxidoreductase N-terminal" evidence="1">
    <location>
        <begin position="3"/>
        <end position="126"/>
    </location>
</feature>
<reference evidence="3 4" key="1">
    <citation type="submission" date="2018-06" db="EMBL/GenBank/DDBJ databases">
        <title>Genomic Encyclopedia of Archaeal and Bacterial Type Strains, Phase II (KMG-II): from individual species to whole genera.</title>
        <authorList>
            <person name="Goeker M."/>
        </authorList>
    </citation>
    <scope>NUCLEOTIDE SEQUENCE [LARGE SCALE GENOMIC DNA]</scope>
    <source>
        <strain evidence="3 4">DSM 12408</strain>
    </source>
</reference>
<organism evidence="3 4">
    <name type="scientific">Gelidibacter algens</name>
    <dbReference type="NCBI Taxonomy" id="49280"/>
    <lineage>
        <taxon>Bacteria</taxon>
        <taxon>Pseudomonadati</taxon>
        <taxon>Bacteroidota</taxon>
        <taxon>Flavobacteriia</taxon>
        <taxon>Flavobacteriales</taxon>
        <taxon>Flavobacteriaceae</taxon>
        <taxon>Gelidibacter</taxon>
    </lineage>
</organism>
<gene>
    <name evidence="3" type="ORF">LX77_02553</name>
</gene>
<keyword evidence="4" id="KW-1185">Reference proteome</keyword>
<dbReference type="GO" id="GO:0000166">
    <property type="term" value="F:nucleotide binding"/>
    <property type="evidence" value="ECO:0007669"/>
    <property type="project" value="InterPro"/>
</dbReference>
<feature type="domain" description="Gfo/Idh/MocA-like oxidoreductase C-terminal" evidence="2">
    <location>
        <begin position="155"/>
        <end position="274"/>
    </location>
</feature>
<proteinExistence type="predicted"/>
<dbReference type="Pfam" id="PF01408">
    <property type="entry name" value="GFO_IDH_MocA"/>
    <property type="match status" value="1"/>
</dbReference>
<dbReference type="OrthoDB" id="9815825at2"/>
<dbReference type="PANTHER" id="PTHR43249">
    <property type="entry name" value="UDP-N-ACETYL-2-AMINO-2-DEOXY-D-GLUCURONATE OXIDASE"/>
    <property type="match status" value="1"/>
</dbReference>
<dbReference type="RefSeq" id="WP_066433678.1">
    <property type="nucleotide sequence ID" value="NZ_LZRN01000016.1"/>
</dbReference>
<evidence type="ECO:0000259" key="1">
    <source>
        <dbReference type="Pfam" id="PF01408"/>
    </source>
</evidence>
<dbReference type="InterPro" id="IPR004104">
    <property type="entry name" value="Gfo/Idh/MocA-like_OxRdtase_C"/>
</dbReference>
<evidence type="ECO:0000313" key="3">
    <source>
        <dbReference type="EMBL" id="RAJ22242.1"/>
    </source>
</evidence>
<dbReference type="PANTHER" id="PTHR43249:SF1">
    <property type="entry name" value="D-GLUCOSIDE 3-DEHYDROGENASE"/>
    <property type="match status" value="1"/>
</dbReference>
<comment type="caution">
    <text evidence="3">The sequence shown here is derived from an EMBL/GenBank/DDBJ whole genome shotgun (WGS) entry which is preliminary data.</text>
</comment>
<dbReference type="SUPFAM" id="SSF55347">
    <property type="entry name" value="Glyceraldehyde-3-phosphate dehydrogenase-like, C-terminal domain"/>
    <property type="match status" value="1"/>
</dbReference>
<dbReference type="Pfam" id="PF02894">
    <property type="entry name" value="GFO_IDH_MocA_C"/>
    <property type="match status" value="1"/>
</dbReference>
<dbReference type="SUPFAM" id="SSF51735">
    <property type="entry name" value="NAD(P)-binding Rossmann-fold domains"/>
    <property type="match status" value="1"/>
</dbReference>
<name>A0A1A7R115_9FLAO</name>
<sequence>MKNFALIGASGYIAPRHMKAIKDTGNTLVAALDPYDGIGVMDSYFPQASFFTEFERFDRFVDKWRRDSGNKIDYVSICSPNYLHDSHIRFALRSGADAISEKPLVLNPWNIDQLKVIEKETGKKIHNVLQLRLHPTLIALKEKIGAELKNNPDKVYDIDLTYLTSRGKWYFVSWKGDESKSGGIASNIGVHFFDMLSWIFGAVTENIVHIKTADTNAGYLKLKHANVRWFLSVNHDHIPDAVKNKGLSTYRSITVNGEDIEFSGGFTDLHTKSYEAILKGDGFGLDDAYGSITTVSAIRNLDPVGLKGDYHPFCKKMK</sequence>
<dbReference type="Gene3D" id="3.30.360.10">
    <property type="entry name" value="Dihydrodipicolinate Reductase, domain 2"/>
    <property type="match status" value="1"/>
</dbReference>
<dbReference type="STRING" id="49280.A9996_09415"/>